<evidence type="ECO:0000256" key="1">
    <source>
        <dbReference type="SAM" id="Phobius"/>
    </source>
</evidence>
<proteinExistence type="predicted"/>
<dbReference type="Proteomes" id="UP001430377">
    <property type="component" value="Unassembled WGS sequence"/>
</dbReference>
<keyword evidence="1" id="KW-0812">Transmembrane</keyword>
<name>A0AAW4PM37_9EURY</name>
<keyword evidence="3" id="KW-1185">Reference proteome</keyword>
<feature type="transmembrane region" description="Helical" evidence="1">
    <location>
        <begin position="28"/>
        <end position="46"/>
    </location>
</feature>
<comment type="caution">
    <text evidence="2">The sequence shown here is derived from an EMBL/GenBank/DDBJ whole genome shotgun (WGS) entry which is preliminary data.</text>
</comment>
<organism evidence="2 3">
    <name type="scientific">Haloarcula rubra</name>
    <dbReference type="NCBI Taxonomy" id="2487747"/>
    <lineage>
        <taxon>Archaea</taxon>
        <taxon>Methanobacteriati</taxon>
        <taxon>Methanobacteriota</taxon>
        <taxon>Stenosarchaea group</taxon>
        <taxon>Halobacteria</taxon>
        <taxon>Halobacteriales</taxon>
        <taxon>Haloarculaceae</taxon>
        <taxon>Haloarcula</taxon>
    </lineage>
</organism>
<reference evidence="2 3" key="1">
    <citation type="submission" date="2021-06" db="EMBL/GenBank/DDBJ databases">
        <title>Halomicroarcula sp. a new haloarchaeum isolated from saline soil.</title>
        <authorList>
            <person name="Duran-Viseras A."/>
            <person name="Sanchez-Porro C."/>
            <person name="Ventosa A."/>
        </authorList>
    </citation>
    <scope>NUCLEOTIDE SEQUENCE [LARGE SCALE GENOMIC DNA]</scope>
    <source>
        <strain evidence="2 3">F13</strain>
    </source>
</reference>
<accession>A0AAW4PM37</accession>
<evidence type="ECO:0000313" key="3">
    <source>
        <dbReference type="Proteomes" id="UP001430377"/>
    </source>
</evidence>
<protein>
    <submittedName>
        <fullName evidence="2">Uncharacterized protein</fullName>
    </submittedName>
</protein>
<dbReference type="EMBL" id="RKLR01000001">
    <property type="protein sequence ID" value="MBX0321826.1"/>
    <property type="molecule type" value="Genomic_DNA"/>
</dbReference>
<sequence length="69" mass="7266">MVAALPSLVGSGTVLVLLATGSVARDVLVGVGIAIVLFVLYYVLVLRPARRPPPRRESNEAPPRNDTGN</sequence>
<dbReference type="AlphaFoldDB" id="A0AAW4PM37"/>
<keyword evidence="1" id="KW-0472">Membrane</keyword>
<keyword evidence="1" id="KW-1133">Transmembrane helix</keyword>
<evidence type="ECO:0000313" key="2">
    <source>
        <dbReference type="EMBL" id="MBX0321826.1"/>
    </source>
</evidence>
<dbReference type="RefSeq" id="WP_220616827.1">
    <property type="nucleotide sequence ID" value="NZ_RKLR01000001.1"/>
</dbReference>
<gene>
    <name evidence="2" type="ORF">EGH21_02150</name>
</gene>